<dbReference type="PROSITE" id="PS01036">
    <property type="entry name" value="HSP70_3"/>
    <property type="match status" value="1"/>
</dbReference>
<feature type="region of interest" description="Disordered" evidence="7">
    <location>
        <begin position="622"/>
        <end position="645"/>
    </location>
</feature>
<dbReference type="InParanoid" id="A0A2G5ENX7"/>
<evidence type="ECO:0000313" key="9">
    <source>
        <dbReference type="Proteomes" id="UP000230069"/>
    </source>
</evidence>
<organism evidence="8 9">
    <name type="scientific">Aquilegia coerulea</name>
    <name type="common">Rocky mountain columbine</name>
    <dbReference type="NCBI Taxonomy" id="218851"/>
    <lineage>
        <taxon>Eukaryota</taxon>
        <taxon>Viridiplantae</taxon>
        <taxon>Streptophyta</taxon>
        <taxon>Embryophyta</taxon>
        <taxon>Tracheophyta</taxon>
        <taxon>Spermatophyta</taxon>
        <taxon>Magnoliopsida</taxon>
        <taxon>Ranunculales</taxon>
        <taxon>Ranunculaceae</taxon>
        <taxon>Thalictroideae</taxon>
        <taxon>Aquilegia</taxon>
    </lineage>
</organism>
<dbReference type="FunFam" id="3.30.420.40:FF:000465">
    <property type="entry name" value="Heat shock cognate 70 kDa protein 2"/>
    <property type="match status" value="1"/>
</dbReference>
<keyword evidence="9" id="KW-1185">Reference proteome</keyword>
<dbReference type="FunFam" id="3.30.420.40:FF:000028">
    <property type="entry name" value="heat shock 70 kDa protein-like"/>
    <property type="match status" value="1"/>
</dbReference>
<keyword evidence="2 5" id="KW-0547">Nucleotide-binding</keyword>
<dbReference type="PROSITE" id="PS00329">
    <property type="entry name" value="HSP70_2"/>
    <property type="match status" value="1"/>
</dbReference>
<dbReference type="FunFam" id="1.20.1270.10:FF:000016">
    <property type="entry name" value="Heat shock protein 70"/>
    <property type="match status" value="1"/>
</dbReference>
<name>A0A2G5ENX7_AQUCA</name>
<dbReference type="Gene3D" id="1.20.1270.10">
    <property type="match status" value="1"/>
</dbReference>
<evidence type="ECO:0000256" key="3">
    <source>
        <dbReference type="ARBA" id="ARBA00022840"/>
    </source>
</evidence>
<keyword evidence="3 5" id="KW-0067">ATP-binding</keyword>
<dbReference type="Gene3D" id="3.90.640.10">
    <property type="entry name" value="Actin, Chain A, domain 4"/>
    <property type="match status" value="1"/>
</dbReference>
<dbReference type="AlphaFoldDB" id="A0A2G5ENX7"/>
<dbReference type="SUPFAM" id="SSF53067">
    <property type="entry name" value="Actin-like ATPase domain"/>
    <property type="match status" value="2"/>
</dbReference>
<evidence type="ECO:0000256" key="2">
    <source>
        <dbReference type="ARBA" id="ARBA00022741"/>
    </source>
</evidence>
<feature type="coiled-coil region" evidence="6">
    <location>
        <begin position="509"/>
        <end position="536"/>
    </location>
</feature>
<dbReference type="FunFam" id="2.60.34.10:FF:000002">
    <property type="entry name" value="Heat shock 70 kDa"/>
    <property type="match status" value="1"/>
</dbReference>
<dbReference type="Gene3D" id="3.30.420.40">
    <property type="match status" value="2"/>
</dbReference>
<proteinExistence type="inferred from homology"/>
<evidence type="ECO:0000256" key="7">
    <source>
        <dbReference type="SAM" id="MobiDB-lite"/>
    </source>
</evidence>
<evidence type="ECO:0000256" key="5">
    <source>
        <dbReference type="RuleBase" id="RU003322"/>
    </source>
</evidence>
<dbReference type="Pfam" id="PF00012">
    <property type="entry name" value="HSP70"/>
    <property type="match status" value="2"/>
</dbReference>
<dbReference type="InterPro" id="IPR043129">
    <property type="entry name" value="ATPase_NBD"/>
</dbReference>
<dbReference type="FunFam" id="3.30.420.40:FF:000172">
    <property type="entry name" value="Heat shock 70 kDa protein"/>
    <property type="match status" value="1"/>
</dbReference>
<dbReference type="InterPro" id="IPR013126">
    <property type="entry name" value="Hsp_70_fam"/>
</dbReference>
<dbReference type="InterPro" id="IPR029047">
    <property type="entry name" value="HSP70_peptide-bd_sf"/>
</dbReference>
<keyword evidence="6" id="KW-0175">Coiled coil</keyword>
<accession>A0A2G5ENX7</accession>
<dbReference type="GO" id="GO:0140662">
    <property type="term" value="F:ATP-dependent protein folding chaperone"/>
    <property type="evidence" value="ECO:0007669"/>
    <property type="project" value="InterPro"/>
</dbReference>
<dbReference type="FunFam" id="3.90.640.10:FF:000002">
    <property type="entry name" value="Heat shock 70 kDa"/>
    <property type="match status" value="1"/>
</dbReference>
<gene>
    <name evidence="8" type="ORF">AQUCO_00600289v1</name>
</gene>
<evidence type="ECO:0000313" key="8">
    <source>
        <dbReference type="EMBL" id="PIA57454.1"/>
    </source>
</evidence>
<reference evidence="8 9" key="1">
    <citation type="submission" date="2017-09" db="EMBL/GenBank/DDBJ databases">
        <title>WGS assembly of Aquilegia coerulea Goldsmith.</title>
        <authorList>
            <person name="Hodges S."/>
            <person name="Kramer E."/>
            <person name="Nordborg M."/>
            <person name="Tomkins J."/>
            <person name="Borevitz J."/>
            <person name="Derieg N."/>
            <person name="Yan J."/>
            <person name="Mihaltcheva S."/>
            <person name="Hayes R.D."/>
            <person name="Rokhsar D."/>
        </authorList>
    </citation>
    <scope>NUCLEOTIDE SEQUENCE [LARGE SCALE GENOMIC DNA]</scope>
    <source>
        <strain evidence="9">cv. Goldsmith</strain>
    </source>
</reference>
<dbReference type="Gene3D" id="2.60.34.10">
    <property type="entry name" value="Substrate Binding Domain Of DNAk, Chain A, domain 1"/>
    <property type="match status" value="1"/>
</dbReference>
<dbReference type="InterPro" id="IPR029048">
    <property type="entry name" value="HSP70_C_sf"/>
</dbReference>
<dbReference type="Proteomes" id="UP000230069">
    <property type="component" value="Unassembled WGS sequence"/>
</dbReference>
<dbReference type="Gene3D" id="3.30.30.30">
    <property type="match status" value="1"/>
</dbReference>
<dbReference type="InterPro" id="IPR018181">
    <property type="entry name" value="Heat_shock_70_CS"/>
</dbReference>
<sequence length="645" mass="71121">MHQTTPSYVAFTDTERLIGDAAKNQVAMNPINTVFDAKRLIGRRFSDESVQTDMKLWPFKVVAGHGDKPMIVVDYKGEKKQFAAEEISSMILIKMREIAEAYLGCQVKNVVVTVPAYCYNCTSPHEETEVFFLTKVLSNSLMASHNLSLRKVKRQATKDAGAIAGLNVMRIVNEPTAAAMAYGLDKMASSGGEKNVLIFDLGGGTFDVSLLTIDEGFFEVKSTAGDTHLGGEDFDNRLVNHFVQEFKRKNKKDISGNARALRRLRTACERAKRTLSSSAQTSIEIDSLYEGIDYYTSITRATFEELCMDLFRKCMDPVEKCMKDAKMDKGSLHDIVLVGGSTRIPKVQQLLQDFFNGKELCKSINPDEAVAYGAAVQAAILTGEGNEKVQEMVLVDVAPLSLGLETVGGVMTVLIPRNTSIPTKKEQVFTTYADNQPGVLIQVFEGERARTRDNNLLGKFELSGIPPAPRGTPQITVCFDIDANGILNVSAEDKTTGRKNKITITNDKGRLSKEEIQKLVEEAEKYKSEDEAHKKKVEAKNGLEHYAYSMRTNMKDEKVGGKLSQDDKKKIEDAIDETIQWLEGNQLAEIDEFEDKLKELAGLCNPIIAKMYQDGAAGMPNAGMYHDGPEPTSAGGAGPKIEEVD</sequence>
<dbReference type="GO" id="GO:0006950">
    <property type="term" value="P:response to stress"/>
    <property type="evidence" value="ECO:0007669"/>
    <property type="project" value="UniProtKB-ARBA"/>
</dbReference>
<dbReference type="GO" id="GO:0005524">
    <property type="term" value="F:ATP binding"/>
    <property type="evidence" value="ECO:0007669"/>
    <property type="project" value="UniProtKB-KW"/>
</dbReference>
<dbReference type="SUPFAM" id="SSF100920">
    <property type="entry name" value="Heat shock protein 70kD (HSP70), peptide-binding domain"/>
    <property type="match status" value="1"/>
</dbReference>
<keyword evidence="4" id="KW-0346">Stress response</keyword>
<dbReference type="OrthoDB" id="3789372at2759"/>
<dbReference type="PANTHER" id="PTHR19375">
    <property type="entry name" value="HEAT SHOCK PROTEIN 70KDA"/>
    <property type="match status" value="1"/>
</dbReference>
<evidence type="ECO:0000256" key="4">
    <source>
        <dbReference type="ARBA" id="ARBA00023016"/>
    </source>
</evidence>
<dbReference type="PRINTS" id="PR00301">
    <property type="entry name" value="HEATSHOCK70"/>
</dbReference>
<protein>
    <submittedName>
        <fullName evidence="8">Uncharacterized protein</fullName>
    </submittedName>
</protein>
<dbReference type="EMBL" id="KZ305023">
    <property type="protein sequence ID" value="PIA57454.1"/>
    <property type="molecule type" value="Genomic_DNA"/>
</dbReference>
<dbReference type="SUPFAM" id="SSF100934">
    <property type="entry name" value="Heat shock protein 70kD (HSP70), C-terminal subdomain"/>
    <property type="match status" value="1"/>
</dbReference>
<comment type="similarity">
    <text evidence="1 5">Belongs to the heat shock protein 70 family.</text>
</comment>
<evidence type="ECO:0000256" key="6">
    <source>
        <dbReference type="SAM" id="Coils"/>
    </source>
</evidence>
<evidence type="ECO:0000256" key="1">
    <source>
        <dbReference type="ARBA" id="ARBA00007381"/>
    </source>
</evidence>
<dbReference type="STRING" id="218851.A0A2G5ENX7"/>